<dbReference type="RefSeq" id="WP_100313382.1">
    <property type="nucleotide sequence ID" value="NZ_PGFG01000001.1"/>
</dbReference>
<dbReference type="PANTHER" id="PTHR46401">
    <property type="entry name" value="GLYCOSYLTRANSFERASE WBBK-RELATED"/>
    <property type="match status" value="1"/>
</dbReference>
<organism evidence="4 5">
    <name type="scientific">Thermoflavifilum aggregans</name>
    <dbReference type="NCBI Taxonomy" id="454188"/>
    <lineage>
        <taxon>Bacteria</taxon>
        <taxon>Pseudomonadati</taxon>
        <taxon>Bacteroidota</taxon>
        <taxon>Chitinophagia</taxon>
        <taxon>Chitinophagales</taxon>
        <taxon>Chitinophagaceae</taxon>
        <taxon>Thermoflavifilum</taxon>
    </lineage>
</organism>
<evidence type="ECO:0000313" key="4">
    <source>
        <dbReference type="EMBL" id="PJJ74679.1"/>
    </source>
</evidence>
<dbReference type="InterPro" id="IPR028098">
    <property type="entry name" value="Glyco_trans_4-like_N"/>
</dbReference>
<evidence type="ECO:0000259" key="2">
    <source>
        <dbReference type="Pfam" id="PF00534"/>
    </source>
</evidence>
<proteinExistence type="predicted"/>
<name>A0A2M9CS07_9BACT</name>
<feature type="domain" description="Glycosyltransferase subfamily 4-like N-terminal" evidence="3">
    <location>
        <begin position="25"/>
        <end position="174"/>
    </location>
</feature>
<dbReference type="Gene3D" id="3.40.50.2000">
    <property type="entry name" value="Glycogen Phosphorylase B"/>
    <property type="match status" value="2"/>
</dbReference>
<dbReference type="Pfam" id="PF13439">
    <property type="entry name" value="Glyco_transf_4"/>
    <property type="match status" value="1"/>
</dbReference>
<evidence type="ECO:0000256" key="1">
    <source>
        <dbReference type="ARBA" id="ARBA00022679"/>
    </source>
</evidence>
<comment type="caution">
    <text evidence="4">The sequence shown here is derived from an EMBL/GenBank/DDBJ whole genome shotgun (WGS) entry which is preliminary data.</text>
</comment>
<dbReference type="GO" id="GO:0016757">
    <property type="term" value="F:glycosyltransferase activity"/>
    <property type="evidence" value="ECO:0007669"/>
    <property type="project" value="InterPro"/>
</dbReference>
<dbReference type="PANTHER" id="PTHR46401:SF2">
    <property type="entry name" value="GLYCOSYLTRANSFERASE WBBK-RELATED"/>
    <property type="match status" value="1"/>
</dbReference>
<dbReference type="CDD" id="cd03801">
    <property type="entry name" value="GT4_PimA-like"/>
    <property type="match status" value="1"/>
</dbReference>
<dbReference type="SUPFAM" id="SSF53756">
    <property type="entry name" value="UDP-Glycosyltransferase/glycogen phosphorylase"/>
    <property type="match status" value="1"/>
</dbReference>
<feature type="domain" description="Glycosyl transferase family 1" evidence="2">
    <location>
        <begin position="191"/>
        <end position="349"/>
    </location>
</feature>
<keyword evidence="1 4" id="KW-0808">Transferase</keyword>
<keyword evidence="5" id="KW-1185">Reference proteome</keyword>
<reference evidence="4 5" key="1">
    <citation type="submission" date="2017-11" db="EMBL/GenBank/DDBJ databases">
        <title>Genomic Encyclopedia of Archaeal and Bacterial Type Strains, Phase II (KMG-II): From Individual Species to Whole Genera.</title>
        <authorList>
            <person name="Goeker M."/>
        </authorList>
    </citation>
    <scope>NUCLEOTIDE SEQUENCE [LARGE SCALE GENOMIC DNA]</scope>
    <source>
        <strain evidence="4 5">DSM 27268</strain>
    </source>
</reference>
<dbReference type="Pfam" id="PF00534">
    <property type="entry name" value="Glycos_transf_1"/>
    <property type="match status" value="1"/>
</dbReference>
<dbReference type="InterPro" id="IPR001296">
    <property type="entry name" value="Glyco_trans_1"/>
</dbReference>
<evidence type="ECO:0000313" key="5">
    <source>
        <dbReference type="Proteomes" id="UP000230000"/>
    </source>
</evidence>
<gene>
    <name evidence="4" type="ORF">BXY57_0241</name>
</gene>
<evidence type="ECO:0000259" key="3">
    <source>
        <dbReference type="Pfam" id="PF13439"/>
    </source>
</evidence>
<sequence length="379" mass="43443">MELFGTKKKNIRINFWYLTAFTQKGGIETFNRTFIKALANIQVIKPYSIRIFSVYDKNPDRRYISNLKWKGYGGHRIRFVIRALWQGLKCDVLIVGHIHLAPIAIILKWLNPNCKVLLIAHGIEVWEPSDKYQKKLLQKARLVLAVSNFTRSRLIEQQHLPAERIQIFPNCIDPYFPLPNTSKIMPSDLLKKHRLKANQKIILSVCRLSSKEQYKGYDRVIEALPFVVDKFADVVYILVGQYDTKELNRLLQLAEKFQVSDRLIVTGFVSDNELAAYYQLADLFILPSSGEGFGIVFLEALAYGLPVIAYDSGGVRDALNGAKKCILLKSLHADIIAEACIWLLNESAEKCIDVKFTFEDFQGRLMNILSKVESEVRQE</sequence>
<dbReference type="EMBL" id="PGFG01000001">
    <property type="protein sequence ID" value="PJJ74679.1"/>
    <property type="molecule type" value="Genomic_DNA"/>
</dbReference>
<accession>A0A2M9CS07</accession>
<dbReference type="AlphaFoldDB" id="A0A2M9CS07"/>
<protein>
    <submittedName>
        <fullName evidence="4">Glycosyltransferase involved in cell wall biosynthesis</fullName>
    </submittedName>
</protein>
<dbReference type="OrthoDB" id="9811239at2"/>
<dbReference type="Proteomes" id="UP000230000">
    <property type="component" value="Unassembled WGS sequence"/>
</dbReference>